<proteinExistence type="predicted"/>
<name>A0A8T0EFP9_ARGBR</name>
<evidence type="ECO:0000256" key="1">
    <source>
        <dbReference type="SAM" id="MobiDB-lite"/>
    </source>
</evidence>
<protein>
    <submittedName>
        <fullName evidence="2">Uncharacterized protein</fullName>
    </submittedName>
</protein>
<evidence type="ECO:0000313" key="2">
    <source>
        <dbReference type="EMBL" id="KAF8771751.1"/>
    </source>
</evidence>
<dbReference type="EMBL" id="JABXBU010002228">
    <property type="protein sequence ID" value="KAF8771751.1"/>
    <property type="molecule type" value="Genomic_DNA"/>
</dbReference>
<feature type="compositionally biased region" description="Polar residues" evidence="1">
    <location>
        <begin position="255"/>
        <end position="286"/>
    </location>
</feature>
<reference evidence="2" key="2">
    <citation type="submission" date="2020-06" db="EMBL/GenBank/DDBJ databases">
        <authorList>
            <person name="Sheffer M."/>
        </authorList>
    </citation>
    <scope>NUCLEOTIDE SEQUENCE</scope>
</reference>
<reference evidence="2" key="1">
    <citation type="journal article" date="2020" name="bioRxiv">
        <title>Chromosome-level reference genome of the European wasp spider Argiope bruennichi: a resource for studies on range expansion and evolutionary adaptation.</title>
        <authorList>
            <person name="Sheffer M.M."/>
            <person name="Hoppe A."/>
            <person name="Krehenwinkel H."/>
            <person name="Uhl G."/>
            <person name="Kuss A.W."/>
            <person name="Jensen L."/>
            <person name="Jensen C."/>
            <person name="Gillespie R.G."/>
            <person name="Hoff K.J."/>
            <person name="Prost S."/>
        </authorList>
    </citation>
    <scope>NUCLEOTIDE SEQUENCE</scope>
</reference>
<sequence>MRNNIETFSTIFFTNLAQKLIHEINLEDNDSTEIKLEYVNDEVSVSILMLSYVYRPAFRERFIEVFPILMRAKENFLFLSNHQVIKTKQFYIQQTTEALNDAFHRFIEQDFTKDGWTNIRREAEKIARGFKFLEPFMSKETLNGTISKVADAILPENYGFENKNQQTNAMIPRRPSQQMKSIKASYNEPSSPSSPVVNISQAGLSILLVEDLLTNNIIYTAQNQSHTTFSFGTIDQDPKISCLMQCSDHQDKVVTSENQPSGMVPNLSKTADTANSSDSKSQAQENFTERSFENETEPSFRTVKKTENGMGETCDATNVVISEEELMDGEKQFWKYFLGENSEDELEPSYQIVRQMENCGSENFIASNEIISEQELMDAAEQFWKDNLTLYSITELIVDANEQHFHDLKEKNDYGCDVFSKDENVSDSKEGETFSKEAIIDDPEGETLLKEAIIDDPEGETFSKEAIIDDAEGETLSKEAIIDDPEGETFSKEAIIDDPEGETFSKEAIIDDPEGETFSEEAIIDDPEGETFSKEAIIDDPEGETFSKENTLATGNVLNFPGNQSVAFHQRHSNAAFQFLNTNEEISSHQNEAQQLNKIETNFQTDGNNPFTKILHLNLDGKKLVLQFPADIILIFKYNGSNLSSKQPKT</sequence>
<accession>A0A8T0EFP9</accession>
<feature type="region of interest" description="Disordered" evidence="1">
    <location>
        <begin position="253"/>
        <end position="300"/>
    </location>
</feature>
<keyword evidence="3" id="KW-1185">Reference proteome</keyword>
<dbReference type="AlphaFoldDB" id="A0A8T0EFP9"/>
<evidence type="ECO:0000313" key="3">
    <source>
        <dbReference type="Proteomes" id="UP000807504"/>
    </source>
</evidence>
<comment type="caution">
    <text evidence="2">The sequence shown here is derived from an EMBL/GenBank/DDBJ whole genome shotgun (WGS) entry which is preliminary data.</text>
</comment>
<dbReference type="Proteomes" id="UP000807504">
    <property type="component" value="Unassembled WGS sequence"/>
</dbReference>
<gene>
    <name evidence="2" type="ORF">HNY73_019126</name>
</gene>
<organism evidence="2 3">
    <name type="scientific">Argiope bruennichi</name>
    <name type="common">Wasp spider</name>
    <name type="synonym">Aranea bruennichi</name>
    <dbReference type="NCBI Taxonomy" id="94029"/>
    <lineage>
        <taxon>Eukaryota</taxon>
        <taxon>Metazoa</taxon>
        <taxon>Ecdysozoa</taxon>
        <taxon>Arthropoda</taxon>
        <taxon>Chelicerata</taxon>
        <taxon>Arachnida</taxon>
        <taxon>Araneae</taxon>
        <taxon>Araneomorphae</taxon>
        <taxon>Entelegynae</taxon>
        <taxon>Araneoidea</taxon>
        <taxon>Araneidae</taxon>
        <taxon>Argiope</taxon>
    </lineage>
</organism>